<reference evidence="2 3" key="1">
    <citation type="submission" date="2019-06" db="EMBL/GenBank/DDBJ databases">
        <title>Genome of new Rhodobacteraceae sp. SM1903.</title>
        <authorList>
            <person name="Ren X."/>
        </authorList>
    </citation>
    <scope>NUCLEOTIDE SEQUENCE [LARGE SCALE GENOMIC DNA]</scope>
    <source>
        <strain evidence="2 3">SM1903</strain>
    </source>
</reference>
<dbReference type="Proteomes" id="UP000314011">
    <property type="component" value="Unassembled WGS sequence"/>
</dbReference>
<dbReference type="InterPro" id="IPR026360">
    <property type="entry name" value="Xnuc_lig_assoc"/>
</dbReference>
<feature type="compositionally biased region" description="Polar residues" evidence="1">
    <location>
        <begin position="368"/>
        <end position="380"/>
    </location>
</feature>
<feature type="compositionally biased region" description="Polar residues" evidence="1">
    <location>
        <begin position="331"/>
        <end position="348"/>
    </location>
</feature>
<protein>
    <submittedName>
        <fullName evidence="2">Ligase-associated DNA damage response exonuclease</fullName>
        <ecNumber evidence="2">3.1.-.-</ecNumber>
    </submittedName>
</protein>
<dbReference type="RefSeq" id="WP_140193859.1">
    <property type="nucleotide sequence ID" value="NZ_CP065915.1"/>
</dbReference>
<dbReference type="EMBL" id="VFFF01000001">
    <property type="protein sequence ID" value="TNY33175.1"/>
    <property type="molecule type" value="Genomic_DNA"/>
</dbReference>
<evidence type="ECO:0000313" key="3">
    <source>
        <dbReference type="Proteomes" id="UP000314011"/>
    </source>
</evidence>
<name>A0A5C5GEK1_9RHOB</name>
<organism evidence="2 3">
    <name type="scientific">Pelagovum pacificum</name>
    <dbReference type="NCBI Taxonomy" id="2588711"/>
    <lineage>
        <taxon>Bacteria</taxon>
        <taxon>Pseudomonadati</taxon>
        <taxon>Pseudomonadota</taxon>
        <taxon>Alphaproteobacteria</taxon>
        <taxon>Rhodobacterales</taxon>
        <taxon>Paracoccaceae</taxon>
        <taxon>Pelagovum</taxon>
    </lineage>
</organism>
<gene>
    <name evidence="2" type="ORF">FHY64_07830</name>
</gene>
<keyword evidence="3" id="KW-1185">Reference proteome</keyword>
<accession>A0A5C5GEK1</accession>
<dbReference type="GO" id="GO:0004521">
    <property type="term" value="F:RNA endonuclease activity"/>
    <property type="evidence" value="ECO:0007669"/>
    <property type="project" value="TreeGrafter"/>
</dbReference>
<keyword evidence="2" id="KW-0436">Ligase</keyword>
<dbReference type="PANTHER" id="PTHR11203">
    <property type="entry name" value="CLEAVAGE AND POLYADENYLATION SPECIFICITY FACTOR FAMILY MEMBER"/>
    <property type="match status" value="1"/>
</dbReference>
<evidence type="ECO:0000256" key="1">
    <source>
        <dbReference type="SAM" id="MobiDB-lite"/>
    </source>
</evidence>
<evidence type="ECO:0000313" key="2">
    <source>
        <dbReference type="EMBL" id="TNY33175.1"/>
    </source>
</evidence>
<dbReference type="NCBIfam" id="TIGR04122">
    <property type="entry name" value="Xnuc_lig_assoc"/>
    <property type="match status" value="1"/>
</dbReference>
<keyword evidence="2" id="KW-0540">Nuclease</keyword>
<feature type="region of interest" description="Disordered" evidence="1">
    <location>
        <begin position="326"/>
        <end position="380"/>
    </location>
</feature>
<comment type="caution">
    <text evidence="2">The sequence shown here is derived from an EMBL/GenBank/DDBJ whole genome shotgun (WGS) entry which is preliminary data.</text>
</comment>
<dbReference type="GO" id="GO:0004527">
    <property type="term" value="F:exonuclease activity"/>
    <property type="evidence" value="ECO:0007669"/>
    <property type="project" value="UniProtKB-KW"/>
</dbReference>
<dbReference type="OrthoDB" id="9803916at2"/>
<keyword evidence="2" id="KW-0269">Exonuclease</keyword>
<dbReference type="InterPro" id="IPR036866">
    <property type="entry name" value="RibonucZ/Hydroxyglut_hydro"/>
</dbReference>
<dbReference type="PANTHER" id="PTHR11203:SF49">
    <property type="entry name" value="BLL1145 PROTEIN"/>
    <property type="match status" value="1"/>
</dbReference>
<dbReference type="EC" id="3.1.-.-" evidence="2"/>
<dbReference type="Gene3D" id="3.60.15.10">
    <property type="entry name" value="Ribonuclease Z/Hydroxyacylglutathione hydrolase-like"/>
    <property type="match status" value="1"/>
</dbReference>
<dbReference type="GO" id="GO:0016874">
    <property type="term" value="F:ligase activity"/>
    <property type="evidence" value="ECO:0007669"/>
    <property type="project" value="UniProtKB-KW"/>
</dbReference>
<dbReference type="AlphaFoldDB" id="A0A5C5GEK1"/>
<dbReference type="InterPro" id="IPR050698">
    <property type="entry name" value="MBL"/>
</dbReference>
<sequence length="380" mass="40923">MSEVLTFTDSGIYCPAGDFYVDPWRPVDRALITHGHSDHAREGMGRYLATPGTAPILRHRLGDVAVRTLDYGKPLKIGDATVSFHPAGHVPGSAQIRIEVKGEVWVVSGDYKVVDDGLSEPFEPVPCHAFITECTFGLPVFNWTPLPELKAQLNDWWAANAAEGRASILGAYSLGKAQRLLAMLDPSIGPILTHGAVENTNDVLRAEGFDLPNTTLVTPDTNAKDHPGALVLAPPSALGSPWARRFGQASSAFASGWMALRGVRRRRAADRGFVVSDHADWHGLNKAIGATGAERVFVTHGYTSVFRRWLEEQGYDAAIVETQYEGESLDTDSPSETGEPSETGSGSENEQKSETGEVIETGPESENGRASKTGQESETG</sequence>
<keyword evidence="2" id="KW-0378">Hydrolase</keyword>
<proteinExistence type="predicted"/>
<dbReference type="SUPFAM" id="SSF56281">
    <property type="entry name" value="Metallo-hydrolase/oxidoreductase"/>
    <property type="match status" value="1"/>
</dbReference>